<feature type="domain" description="Response regulatory" evidence="9">
    <location>
        <begin position="832"/>
        <end position="964"/>
    </location>
</feature>
<dbReference type="Pfam" id="PF02518">
    <property type="entry name" value="HATPase_c"/>
    <property type="match status" value="1"/>
</dbReference>
<feature type="compositionally biased region" description="Basic and acidic residues" evidence="7">
    <location>
        <begin position="733"/>
        <end position="754"/>
    </location>
</feature>
<dbReference type="InterPro" id="IPR035965">
    <property type="entry name" value="PAS-like_dom_sf"/>
</dbReference>
<evidence type="ECO:0000256" key="6">
    <source>
        <dbReference type="PROSITE-ProRule" id="PRU00169"/>
    </source>
</evidence>
<dbReference type="SUPFAM" id="SSF55785">
    <property type="entry name" value="PYP-like sensor domain (PAS domain)"/>
    <property type="match status" value="1"/>
</dbReference>
<dbReference type="SMART" id="SM00388">
    <property type="entry name" value="HisKA"/>
    <property type="match status" value="1"/>
</dbReference>
<feature type="compositionally biased region" description="Basic and acidic residues" evidence="7">
    <location>
        <begin position="674"/>
        <end position="726"/>
    </location>
</feature>
<comment type="catalytic activity">
    <reaction evidence="1">
        <text>ATP + protein L-histidine = ADP + protein N-phospho-L-histidine.</text>
        <dbReference type="EC" id="2.7.13.3"/>
    </reaction>
</comment>
<dbReference type="InterPro" id="IPR001789">
    <property type="entry name" value="Sig_transdc_resp-reg_receiver"/>
</dbReference>
<dbReference type="CDD" id="cd16922">
    <property type="entry name" value="HATPase_EvgS-ArcB-TorS-like"/>
    <property type="match status" value="1"/>
</dbReference>
<keyword evidence="5" id="KW-0418">Kinase</keyword>
<dbReference type="Gene3D" id="3.40.50.2300">
    <property type="match status" value="1"/>
</dbReference>
<dbReference type="Gene3D" id="1.10.287.130">
    <property type="match status" value="1"/>
</dbReference>
<evidence type="ECO:0000256" key="5">
    <source>
        <dbReference type="ARBA" id="ARBA00022777"/>
    </source>
</evidence>
<feature type="domain" description="Histidine kinase" evidence="8">
    <location>
        <begin position="331"/>
        <end position="596"/>
    </location>
</feature>
<dbReference type="InterPro" id="IPR003594">
    <property type="entry name" value="HATPase_dom"/>
</dbReference>
<evidence type="ECO:0000256" key="4">
    <source>
        <dbReference type="ARBA" id="ARBA00022679"/>
    </source>
</evidence>
<feature type="compositionally biased region" description="Polar residues" evidence="7">
    <location>
        <begin position="793"/>
        <end position="808"/>
    </location>
</feature>
<feature type="region of interest" description="Disordered" evidence="7">
    <location>
        <begin position="594"/>
        <end position="822"/>
    </location>
</feature>
<evidence type="ECO:0000256" key="1">
    <source>
        <dbReference type="ARBA" id="ARBA00000085"/>
    </source>
</evidence>
<evidence type="ECO:0000259" key="9">
    <source>
        <dbReference type="PROSITE" id="PS50110"/>
    </source>
</evidence>
<dbReference type="CDD" id="cd17546">
    <property type="entry name" value="REC_hyHK_CKI1_RcsC-like"/>
    <property type="match status" value="1"/>
</dbReference>
<evidence type="ECO:0000313" key="10">
    <source>
        <dbReference type="EMBL" id="KAF2715069.1"/>
    </source>
</evidence>
<feature type="compositionally biased region" description="Basic and acidic residues" evidence="7">
    <location>
        <begin position="761"/>
        <end position="776"/>
    </location>
</feature>
<dbReference type="SUPFAM" id="SSF52172">
    <property type="entry name" value="CheY-like"/>
    <property type="match status" value="1"/>
</dbReference>
<sequence length="967" mass="107647">METLYKLTAAGLPLFDLNVEYLDRTDWSQTPMGARDSWPPSLACLINTCILPIPHPTAIFWGKDLAVAHNLAWGKATGKLDGQGARAVDSYSDDAVISLQSSLRGRTAKVGSRFFLAQSTKFGPDETVLLSTIVDERGIRQGVLAQLLHNLPLQGLDGIARKKGGQRVKPEDAQQYVALDSEPQVDSKQTQLFQRFAELVPNGLAILDSDAEAVFVNDGFFALTTNRTSKDFRAWPFSIDQADYERVMAEYRIAFSSRQELRVEFRCAGETTAEEREWRLFLLRPLSEEPEAGFICAVVDITEIKQAQLAQEKAATEAQERKAQQERFIDMVSHEIRNPLSAVLHLAEEVKGIVSDLTRKVEGVQDELLEIKDAAEIILLCVHHQNTLVDDILSFSKLDAMMLSLVPRVVKPKWEFSTALKVFRSEFKAKDIQFHYAMDVSYDDAEVEYVIADVNRMKQVLVNLITNAIKFTAKKNGERKITVSMGASMERPTSYPPNVIYFGNEDKAVLHIDSTKSVEWGRGTPWDTGIGISSSDQKKLFERFRQATPKTQEKYGGSGLGLFISRKLCQLHGGDVGVSSKDGEGSTFGFFFRVRRSDGTGDGGRPTFGTRPSDRSSSPSRSSQTIRPSFKRALSSLANIKEGPRKQTDQKPSERVKETSGGIGNIKIGPLEQEDQKVPKQPSKETSKQPDRGVVDQEDKSPTHFQDKTLGRQLDKAPAKNSDDGPHSPTLHLPEKPKKESLPSHGVVHVDDGLKNPPTESHGDTHPRPSRDERYCNTKKLVNEVEQEEPLLKSSTSSQPPDFQSGETARQKEKAKLISRGQSEKGSDANLVILLVEDNLINQKVLRRQLQSRLFEVVVANDGQEAVDAVEERGRLDESNWRRNYFDIILMDQEMPIMDGNTATREIRLLQAHGKAGSGETPILGVSANVREAQTKSMIESGMNAVISKPFKVDDLVKKIQSLLPDR</sequence>
<dbReference type="Proteomes" id="UP000799428">
    <property type="component" value="Unassembled WGS sequence"/>
</dbReference>
<dbReference type="PROSITE" id="PS50110">
    <property type="entry name" value="RESPONSE_REGULATORY"/>
    <property type="match status" value="1"/>
</dbReference>
<keyword evidence="11" id="KW-1185">Reference proteome</keyword>
<dbReference type="Gene3D" id="3.30.450.20">
    <property type="entry name" value="PAS domain"/>
    <property type="match status" value="1"/>
</dbReference>
<dbReference type="SUPFAM" id="SSF47384">
    <property type="entry name" value="Homodimeric domain of signal transducing histidine kinase"/>
    <property type="match status" value="1"/>
</dbReference>
<evidence type="ECO:0000313" key="11">
    <source>
        <dbReference type="Proteomes" id="UP000799428"/>
    </source>
</evidence>
<feature type="modified residue" description="4-aspartylphosphate" evidence="6">
    <location>
        <position position="892"/>
    </location>
</feature>
<evidence type="ECO:0000259" key="8">
    <source>
        <dbReference type="PROSITE" id="PS50109"/>
    </source>
</evidence>
<dbReference type="Pfam" id="PF00072">
    <property type="entry name" value="Response_reg"/>
    <property type="match status" value="1"/>
</dbReference>
<dbReference type="InterPro" id="IPR036097">
    <property type="entry name" value="HisK_dim/P_sf"/>
</dbReference>
<dbReference type="AlphaFoldDB" id="A0A6G1KQE7"/>
<keyword evidence="4" id="KW-0808">Transferase</keyword>
<dbReference type="PRINTS" id="PR00344">
    <property type="entry name" value="BCTRLSENSOR"/>
</dbReference>
<dbReference type="OrthoDB" id="60033at2759"/>
<evidence type="ECO:0000256" key="3">
    <source>
        <dbReference type="ARBA" id="ARBA00022553"/>
    </source>
</evidence>
<name>A0A6G1KQE7_9PLEO</name>
<dbReference type="PANTHER" id="PTHR43047">
    <property type="entry name" value="TWO-COMPONENT HISTIDINE PROTEIN KINASE"/>
    <property type="match status" value="1"/>
</dbReference>
<evidence type="ECO:0000256" key="7">
    <source>
        <dbReference type="SAM" id="MobiDB-lite"/>
    </source>
</evidence>
<dbReference type="PROSITE" id="PS50109">
    <property type="entry name" value="HIS_KIN"/>
    <property type="match status" value="1"/>
</dbReference>
<organism evidence="10 11">
    <name type="scientific">Pleomassaria siparia CBS 279.74</name>
    <dbReference type="NCBI Taxonomy" id="1314801"/>
    <lineage>
        <taxon>Eukaryota</taxon>
        <taxon>Fungi</taxon>
        <taxon>Dikarya</taxon>
        <taxon>Ascomycota</taxon>
        <taxon>Pezizomycotina</taxon>
        <taxon>Dothideomycetes</taxon>
        <taxon>Pleosporomycetidae</taxon>
        <taxon>Pleosporales</taxon>
        <taxon>Pleomassariaceae</taxon>
        <taxon>Pleomassaria</taxon>
    </lineage>
</organism>
<feature type="compositionally biased region" description="Basic and acidic residues" evidence="7">
    <location>
        <begin position="809"/>
        <end position="822"/>
    </location>
</feature>
<dbReference type="GO" id="GO:0009927">
    <property type="term" value="F:histidine phosphotransfer kinase activity"/>
    <property type="evidence" value="ECO:0007669"/>
    <property type="project" value="TreeGrafter"/>
</dbReference>
<dbReference type="GO" id="GO:0000155">
    <property type="term" value="F:phosphorelay sensor kinase activity"/>
    <property type="evidence" value="ECO:0007669"/>
    <property type="project" value="InterPro"/>
</dbReference>
<dbReference type="SMART" id="SM00448">
    <property type="entry name" value="REC"/>
    <property type="match status" value="1"/>
</dbReference>
<proteinExistence type="predicted"/>
<protein>
    <recommendedName>
        <fullName evidence="2">histidine kinase</fullName>
        <ecNumber evidence="2">2.7.13.3</ecNumber>
    </recommendedName>
</protein>
<dbReference type="SUPFAM" id="SSF55874">
    <property type="entry name" value="ATPase domain of HSP90 chaperone/DNA topoisomerase II/histidine kinase"/>
    <property type="match status" value="1"/>
</dbReference>
<feature type="compositionally biased region" description="Basic and acidic residues" evidence="7">
    <location>
        <begin position="642"/>
        <end position="658"/>
    </location>
</feature>
<dbReference type="EMBL" id="MU005764">
    <property type="protein sequence ID" value="KAF2715069.1"/>
    <property type="molecule type" value="Genomic_DNA"/>
</dbReference>
<dbReference type="Pfam" id="PF00512">
    <property type="entry name" value="HisKA"/>
    <property type="match status" value="1"/>
</dbReference>
<dbReference type="SMART" id="SM00387">
    <property type="entry name" value="HATPase_c"/>
    <property type="match status" value="1"/>
</dbReference>
<dbReference type="GO" id="GO:0005886">
    <property type="term" value="C:plasma membrane"/>
    <property type="evidence" value="ECO:0007669"/>
    <property type="project" value="TreeGrafter"/>
</dbReference>
<dbReference type="InterPro" id="IPR036890">
    <property type="entry name" value="HATPase_C_sf"/>
</dbReference>
<dbReference type="Gene3D" id="3.30.565.10">
    <property type="entry name" value="Histidine kinase-like ATPase, C-terminal domain"/>
    <property type="match status" value="1"/>
</dbReference>
<dbReference type="CDD" id="cd00082">
    <property type="entry name" value="HisKA"/>
    <property type="match status" value="1"/>
</dbReference>
<keyword evidence="3 6" id="KW-0597">Phosphoprotein</keyword>
<dbReference type="EC" id="2.7.13.3" evidence="2"/>
<dbReference type="InterPro" id="IPR011006">
    <property type="entry name" value="CheY-like_superfamily"/>
</dbReference>
<dbReference type="PANTHER" id="PTHR43047:SF72">
    <property type="entry name" value="OSMOSENSING HISTIDINE PROTEIN KINASE SLN1"/>
    <property type="match status" value="1"/>
</dbReference>
<gene>
    <name evidence="10" type="ORF">K504DRAFT_469383</name>
</gene>
<accession>A0A6G1KQE7</accession>
<feature type="compositionally biased region" description="Low complexity" evidence="7">
    <location>
        <begin position="615"/>
        <end position="628"/>
    </location>
</feature>
<evidence type="ECO:0000256" key="2">
    <source>
        <dbReference type="ARBA" id="ARBA00012438"/>
    </source>
</evidence>
<dbReference type="InterPro" id="IPR003661">
    <property type="entry name" value="HisK_dim/P_dom"/>
</dbReference>
<reference evidence="10" key="1">
    <citation type="journal article" date="2020" name="Stud. Mycol.">
        <title>101 Dothideomycetes genomes: a test case for predicting lifestyles and emergence of pathogens.</title>
        <authorList>
            <person name="Haridas S."/>
            <person name="Albert R."/>
            <person name="Binder M."/>
            <person name="Bloem J."/>
            <person name="Labutti K."/>
            <person name="Salamov A."/>
            <person name="Andreopoulos B."/>
            <person name="Baker S."/>
            <person name="Barry K."/>
            <person name="Bills G."/>
            <person name="Bluhm B."/>
            <person name="Cannon C."/>
            <person name="Castanera R."/>
            <person name="Culley D."/>
            <person name="Daum C."/>
            <person name="Ezra D."/>
            <person name="Gonzalez J."/>
            <person name="Henrissat B."/>
            <person name="Kuo A."/>
            <person name="Liang C."/>
            <person name="Lipzen A."/>
            <person name="Lutzoni F."/>
            <person name="Magnuson J."/>
            <person name="Mondo S."/>
            <person name="Nolan M."/>
            <person name="Ohm R."/>
            <person name="Pangilinan J."/>
            <person name="Park H.-J."/>
            <person name="Ramirez L."/>
            <person name="Alfaro M."/>
            <person name="Sun H."/>
            <person name="Tritt A."/>
            <person name="Yoshinaga Y."/>
            <person name="Zwiers L.-H."/>
            <person name="Turgeon B."/>
            <person name="Goodwin S."/>
            <person name="Spatafora J."/>
            <person name="Crous P."/>
            <person name="Grigoriev I."/>
        </authorList>
    </citation>
    <scope>NUCLEOTIDE SEQUENCE</scope>
    <source>
        <strain evidence="10">CBS 279.74</strain>
    </source>
</reference>
<dbReference type="InterPro" id="IPR005467">
    <property type="entry name" value="His_kinase_dom"/>
</dbReference>
<dbReference type="InterPro" id="IPR004358">
    <property type="entry name" value="Sig_transdc_His_kin-like_C"/>
</dbReference>